<evidence type="ECO:0000313" key="2">
    <source>
        <dbReference type="EMBL" id="KRH93956.1"/>
    </source>
</evidence>
<dbReference type="Gene3D" id="3.30.420.10">
    <property type="entry name" value="Ribonuclease H-like superfamily/Ribonuclease H"/>
    <property type="match status" value="1"/>
</dbReference>
<dbReference type="SUPFAM" id="SSF53098">
    <property type="entry name" value="Ribonuclease H-like"/>
    <property type="match status" value="1"/>
</dbReference>
<dbReference type="InterPro" id="IPR012337">
    <property type="entry name" value="RNaseH-like_sf"/>
</dbReference>
<gene>
    <name evidence="2" type="ORF">M153_467000364</name>
</gene>
<dbReference type="OrthoDB" id="2186513at2759"/>
<dbReference type="GO" id="GO:0015074">
    <property type="term" value="P:DNA integration"/>
    <property type="evidence" value="ECO:0007669"/>
    <property type="project" value="InterPro"/>
</dbReference>
<protein>
    <submittedName>
        <fullName evidence="2">Putative KRAB-A domain-containing protein 2</fullName>
    </submittedName>
</protein>
<dbReference type="PROSITE" id="PS50994">
    <property type="entry name" value="INTEGRASE"/>
    <property type="match status" value="1"/>
</dbReference>
<feature type="non-terminal residue" evidence="2">
    <location>
        <position position="1"/>
    </location>
</feature>
<organism evidence="2 3">
    <name type="scientific">Pseudoloma neurophilia</name>
    <dbReference type="NCBI Taxonomy" id="146866"/>
    <lineage>
        <taxon>Eukaryota</taxon>
        <taxon>Fungi</taxon>
        <taxon>Fungi incertae sedis</taxon>
        <taxon>Microsporidia</taxon>
        <taxon>Pseudoloma</taxon>
    </lineage>
</organism>
<dbReference type="InterPro" id="IPR036397">
    <property type="entry name" value="RNaseH_sf"/>
</dbReference>
<sequence>LESICNKYDIKQIHGRSRCPWIQCQVKRFNQSIKRWLSSIDSTNSELGKWQIYLNDVIFAYNNTIHSTTKQIPAKLFLGTAYPKKVNDDLVSSLAHLIQN</sequence>
<reference evidence="2 3" key="1">
    <citation type="submission" date="2015-07" db="EMBL/GenBank/DDBJ databases">
        <title>The genome of Pseudoloma neurophilia, a relevant intracellular parasite of the zebrafish.</title>
        <authorList>
            <person name="Ndikumana S."/>
            <person name="Pelin A."/>
            <person name="Sanders J."/>
            <person name="Corradi N."/>
        </authorList>
    </citation>
    <scope>NUCLEOTIDE SEQUENCE [LARGE SCALE GENOMIC DNA]</scope>
    <source>
        <strain evidence="2 3">MK1</strain>
    </source>
</reference>
<dbReference type="AlphaFoldDB" id="A0A0R0M3A4"/>
<comment type="caution">
    <text evidence="2">The sequence shown here is derived from an EMBL/GenBank/DDBJ whole genome shotgun (WGS) entry which is preliminary data.</text>
</comment>
<dbReference type="InterPro" id="IPR001584">
    <property type="entry name" value="Integrase_cat-core"/>
</dbReference>
<accession>A0A0R0M3A4</accession>
<dbReference type="GO" id="GO:0005634">
    <property type="term" value="C:nucleus"/>
    <property type="evidence" value="ECO:0007669"/>
    <property type="project" value="UniProtKB-ARBA"/>
</dbReference>
<feature type="domain" description="Integrase catalytic" evidence="1">
    <location>
        <begin position="1"/>
        <end position="81"/>
    </location>
</feature>
<dbReference type="EMBL" id="LGUB01000170">
    <property type="protein sequence ID" value="KRH93956.1"/>
    <property type="molecule type" value="Genomic_DNA"/>
</dbReference>
<keyword evidence="3" id="KW-1185">Reference proteome</keyword>
<dbReference type="Proteomes" id="UP000051530">
    <property type="component" value="Unassembled WGS sequence"/>
</dbReference>
<name>A0A0R0M3A4_9MICR</name>
<evidence type="ECO:0000259" key="1">
    <source>
        <dbReference type="PROSITE" id="PS50994"/>
    </source>
</evidence>
<dbReference type="VEuPathDB" id="MicrosporidiaDB:M153_467000364"/>
<proteinExistence type="predicted"/>
<evidence type="ECO:0000313" key="3">
    <source>
        <dbReference type="Proteomes" id="UP000051530"/>
    </source>
</evidence>
<dbReference type="GO" id="GO:0003676">
    <property type="term" value="F:nucleic acid binding"/>
    <property type="evidence" value="ECO:0007669"/>
    <property type="project" value="InterPro"/>
</dbReference>